<dbReference type="SUPFAM" id="SSF53639">
    <property type="entry name" value="AraD/HMP-PK domain-like"/>
    <property type="match status" value="1"/>
</dbReference>
<organism evidence="4">
    <name type="scientific">Caldisericum exile</name>
    <dbReference type="NCBI Taxonomy" id="693075"/>
    <lineage>
        <taxon>Bacteria</taxon>
        <taxon>Pseudomonadati</taxon>
        <taxon>Caldisericota/Cryosericota group</taxon>
        <taxon>Caldisericota</taxon>
        <taxon>Caldisericia</taxon>
        <taxon>Caldisericales</taxon>
        <taxon>Caldisericaceae</taxon>
        <taxon>Caldisericum</taxon>
    </lineage>
</organism>
<comment type="caution">
    <text evidence="4">The sequence shown here is derived from an EMBL/GenBank/DDBJ whole genome shotgun (WGS) entry which is preliminary data.</text>
</comment>
<dbReference type="InterPro" id="IPR036409">
    <property type="entry name" value="Aldolase_II/adducin_N_sf"/>
</dbReference>
<reference evidence="4" key="1">
    <citation type="journal article" date="2020" name="mSystems">
        <title>Genome- and Community-Level Interaction Insights into Carbon Utilization and Element Cycling Functions of Hydrothermarchaeota in Hydrothermal Sediment.</title>
        <authorList>
            <person name="Zhou Z."/>
            <person name="Liu Y."/>
            <person name="Xu W."/>
            <person name="Pan J."/>
            <person name="Luo Z.H."/>
            <person name="Li M."/>
        </authorList>
    </citation>
    <scope>NUCLEOTIDE SEQUENCE [LARGE SCALE GENOMIC DNA]</scope>
    <source>
        <strain evidence="4">SpSt-794</strain>
    </source>
</reference>
<protein>
    <submittedName>
        <fullName evidence="4">Class II aldolase/adducin family protein</fullName>
    </submittedName>
</protein>
<proteinExistence type="predicted"/>
<keyword evidence="2" id="KW-0456">Lyase</keyword>
<dbReference type="InterPro" id="IPR050197">
    <property type="entry name" value="Aldolase_class_II_sugar_metab"/>
</dbReference>
<name>A0A7C4XTX8_9BACT</name>
<evidence type="ECO:0000259" key="3">
    <source>
        <dbReference type="SMART" id="SM01007"/>
    </source>
</evidence>
<keyword evidence="1" id="KW-0479">Metal-binding</keyword>
<dbReference type="Gene3D" id="3.40.225.10">
    <property type="entry name" value="Class II aldolase/adducin N-terminal domain"/>
    <property type="match status" value="1"/>
</dbReference>
<dbReference type="InterPro" id="IPR001303">
    <property type="entry name" value="Aldolase_II/adducin_N"/>
</dbReference>
<dbReference type="GO" id="GO:0005829">
    <property type="term" value="C:cytosol"/>
    <property type="evidence" value="ECO:0007669"/>
    <property type="project" value="TreeGrafter"/>
</dbReference>
<dbReference type="PANTHER" id="PTHR22789:SF0">
    <property type="entry name" value="3-OXO-TETRONATE 4-PHOSPHATE DECARBOXYLASE-RELATED"/>
    <property type="match status" value="1"/>
</dbReference>
<dbReference type="SMART" id="SM01007">
    <property type="entry name" value="Aldolase_II"/>
    <property type="match status" value="1"/>
</dbReference>
<dbReference type="GO" id="GO:0046872">
    <property type="term" value="F:metal ion binding"/>
    <property type="evidence" value="ECO:0007669"/>
    <property type="project" value="UniProtKB-KW"/>
</dbReference>
<evidence type="ECO:0000256" key="2">
    <source>
        <dbReference type="ARBA" id="ARBA00023239"/>
    </source>
</evidence>
<dbReference type="AlphaFoldDB" id="A0A7C4XTX8"/>
<sequence length="209" mass="23334">MKRQIKETIAEIGKRLYEKGLNGSYGGNFSIRDNEYIYITPSGIPKDIIEYNDVLVIDFNGNVVEGEGEPSSETPFHIKIYEVRQDVNAIIHAHPPYATGFAIAHVSIPNNIHEESALVVGEVPVLPYEVTSSKELAERVGDAIKNHNALLLSNHGALTVGEDMEKAFRRMEELELLARMISIAYLLGGPKPIPEEKLKILFEKKKPKI</sequence>
<evidence type="ECO:0000313" key="4">
    <source>
        <dbReference type="EMBL" id="HGW60078.1"/>
    </source>
</evidence>
<dbReference type="Pfam" id="PF00596">
    <property type="entry name" value="Aldolase_II"/>
    <property type="match status" value="1"/>
</dbReference>
<dbReference type="EMBL" id="DTHV01000040">
    <property type="protein sequence ID" value="HGW60078.1"/>
    <property type="molecule type" value="Genomic_DNA"/>
</dbReference>
<evidence type="ECO:0000256" key="1">
    <source>
        <dbReference type="ARBA" id="ARBA00022723"/>
    </source>
</evidence>
<gene>
    <name evidence="4" type="ORF">ENV82_01370</name>
</gene>
<dbReference type="GO" id="GO:0016832">
    <property type="term" value="F:aldehyde-lyase activity"/>
    <property type="evidence" value="ECO:0007669"/>
    <property type="project" value="TreeGrafter"/>
</dbReference>
<accession>A0A7C4XTX8</accession>
<dbReference type="PANTHER" id="PTHR22789">
    <property type="entry name" value="FUCULOSE PHOSPHATE ALDOLASE"/>
    <property type="match status" value="1"/>
</dbReference>
<dbReference type="GO" id="GO:0019323">
    <property type="term" value="P:pentose catabolic process"/>
    <property type="evidence" value="ECO:0007669"/>
    <property type="project" value="TreeGrafter"/>
</dbReference>
<feature type="domain" description="Class II aldolase/adducin N-terminal" evidence="3">
    <location>
        <begin position="7"/>
        <end position="182"/>
    </location>
</feature>